<dbReference type="Gene3D" id="3.30.160.60">
    <property type="entry name" value="Classic Zinc Finger"/>
    <property type="match status" value="1"/>
</dbReference>
<dbReference type="InterPro" id="IPR027370">
    <property type="entry name" value="Znf-RING_euk"/>
</dbReference>
<dbReference type="PROSITE" id="PS50089">
    <property type="entry name" value="ZF_RING_2"/>
    <property type="match status" value="1"/>
</dbReference>
<dbReference type="SUPFAM" id="SSF49899">
    <property type="entry name" value="Concanavalin A-like lectins/glucanases"/>
    <property type="match status" value="1"/>
</dbReference>
<dbReference type="Pfam" id="PF00622">
    <property type="entry name" value="SPRY"/>
    <property type="match status" value="1"/>
</dbReference>
<keyword evidence="5" id="KW-0175">Coiled coil</keyword>
<dbReference type="InterPro" id="IPR013083">
    <property type="entry name" value="Znf_RING/FYVE/PHD"/>
</dbReference>
<keyword evidence="10" id="KW-1185">Reference proteome</keyword>
<dbReference type="InterPro" id="IPR017907">
    <property type="entry name" value="Znf_RING_CS"/>
</dbReference>
<dbReference type="InterPro" id="IPR006574">
    <property type="entry name" value="PRY"/>
</dbReference>
<keyword evidence="1" id="KW-0479">Metal-binding</keyword>
<dbReference type="InterPro" id="IPR003879">
    <property type="entry name" value="Butyrophylin_SPRY"/>
</dbReference>
<evidence type="ECO:0000313" key="9">
    <source>
        <dbReference type="Ensembl" id="ENSKMAP00000022155.1"/>
    </source>
</evidence>
<sequence>LDRHPETQPTPFLAEDLSCPICHDTFTDPVILSCSHSFCSACLQRWWTEKKTLECPFCKRRSSKSDPPRNLALKNLCEGKEQTQRLCSLHSEKLKIFCLDHQEPVCIVCRDSKTHKNHQFRPVDEVAQDQREELQKSLKLLREKLTLLQEFRGDCDQTVKFIKVQSQKTEQQIREQFQKLRLFLQQEEKVRVATMKEKIKALTTDITDLSVAIRAAEKELKDEDISFLQNYKAEAKRVQQHASLDNPESVSGVLIDVVKHLGNLTYNIWTNMKQTVSYSPLILDPNTADPELLVLDDLSGVSSGERQQLPRNQERTEFSCSVVDSEGFNSGTHSWGVDVGQNQDWELGVLGRDLPVNGRMQYQLWRILFFEGKFTAFSASEPEKHLPVSKTVTKIRVLLDFDRGKLSFSDYDTNTNIHTFTHNFTNTLFPYIYTENPLPVRVLPVRVSVTKEQLLKAYICF</sequence>
<dbReference type="SMART" id="SM00336">
    <property type="entry name" value="BBOX"/>
    <property type="match status" value="1"/>
</dbReference>
<feature type="domain" description="RING-type" evidence="6">
    <location>
        <begin position="19"/>
        <end position="59"/>
    </location>
</feature>
<dbReference type="GeneTree" id="ENSGT00970000193390"/>
<keyword evidence="2 4" id="KW-0863">Zinc-finger</keyword>
<protein>
    <submittedName>
        <fullName evidence="9">Uncharacterized protein</fullName>
    </submittedName>
</protein>
<evidence type="ECO:0000256" key="1">
    <source>
        <dbReference type="ARBA" id="ARBA00022723"/>
    </source>
</evidence>
<evidence type="ECO:0000256" key="4">
    <source>
        <dbReference type="PROSITE-ProRule" id="PRU00024"/>
    </source>
</evidence>
<dbReference type="Proteomes" id="UP000264800">
    <property type="component" value="Unplaced"/>
</dbReference>
<name>A0A3Q3AZW1_KRYMA</name>
<evidence type="ECO:0000259" key="6">
    <source>
        <dbReference type="PROSITE" id="PS50089"/>
    </source>
</evidence>
<dbReference type="PROSITE" id="PS00518">
    <property type="entry name" value="ZF_RING_1"/>
    <property type="match status" value="1"/>
</dbReference>
<dbReference type="SUPFAM" id="SSF57845">
    <property type="entry name" value="B-box zinc-binding domain"/>
    <property type="match status" value="1"/>
</dbReference>
<dbReference type="InterPro" id="IPR050143">
    <property type="entry name" value="TRIM/RBCC"/>
</dbReference>
<dbReference type="PROSITE" id="PS50188">
    <property type="entry name" value="B302_SPRY"/>
    <property type="match status" value="1"/>
</dbReference>
<dbReference type="InterPro" id="IPR000315">
    <property type="entry name" value="Znf_B-box"/>
</dbReference>
<evidence type="ECO:0000313" key="10">
    <source>
        <dbReference type="Proteomes" id="UP000264800"/>
    </source>
</evidence>
<feature type="coiled-coil region" evidence="5">
    <location>
        <begin position="124"/>
        <end position="151"/>
    </location>
</feature>
<dbReference type="Gene3D" id="3.30.40.10">
    <property type="entry name" value="Zinc/RING finger domain, C3HC4 (zinc finger)"/>
    <property type="match status" value="1"/>
</dbReference>
<evidence type="ECO:0000259" key="8">
    <source>
        <dbReference type="PROSITE" id="PS50188"/>
    </source>
</evidence>
<evidence type="ECO:0000256" key="2">
    <source>
        <dbReference type="ARBA" id="ARBA00022771"/>
    </source>
</evidence>
<feature type="domain" description="B box-type" evidence="7">
    <location>
        <begin position="82"/>
        <end position="123"/>
    </location>
</feature>
<accession>A0A3Q3AZW1</accession>
<dbReference type="GO" id="GO:0008270">
    <property type="term" value="F:zinc ion binding"/>
    <property type="evidence" value="ECO:0007669"/>
    <property type="project" value="UniProtKB-KW"/>
</dbReference>
<proteinExistence type="predicted"/>
<feature type="domain" description="B30.2/SPRY" evidence="8">
    <location>
        <begin position="261"/>
        <end position="454"/>
    </location>
</feature>
<dbReference type="AlphaFoldDB" id="A0A3Q3AZW1"/>
<dbReference type="SMART" id="SM00184">
    <property type="entry name" value="RING"/>
    <property type="match status" value="1"/>
</dbReference>
<dbReference type="InterPro" id="IPR001841">
    <property type="entry name" value="Znf_RING"/>
</dbReference>
<dbReference type="PROSITE" id="PS50119">
    <property type="entry name" value="ZF_BBOX"/>
    <property type="match status" value="1"/>
</dbReference>
<dbReference type="Pfam" id="PF13445">
    <property type="entry name" value="zf-RING_UBOX"/>
    <property type="match status" value="1"/>
</dbReference>
<evidence type="ECO:0000256" key="5">
    <source>
        <dbReference type="SAM" id="Coils"/>
    </source>
</evidence>
<evidence type="ECO:0000256" key="3">
    <source>
        <dbReference type="ARBA" id="ARBA00022833"/>
    </source>
</evidence>
<dbReference type="Pfam" id="PF13765">
    <property type="entry name" value="PRY"/>
    <property type="match status" value="1"/>
</dbReference>
<dbReference type="InterPro" id="IPR003877">
    <property type="entry name" value="SPRY_dom"/>
</dbReference>
<dbReference type="PRINTS" id="PR01407">
    <property type="entry name" value="BUTYPHLNCDUF"/>
</dbReference>
<dbReference type="InterPro" id="IPR013320">
    <property type="entry name" value="ConA-like_dom_sf"/>
</dbReference>
<evidence type="ECO:0000259" key="7">
    <source>
        <dbReference type="PROSITE" id="PS50119"/>
    </source>
</evidence>
<dbReference type="OMA" id="NSGTHEW"/>
<dbReference type="InterPro" id="IPR043136">
    <property type="entry name" value="B30.2/SPRY_sf"/>
</dbReference>
<dbReference type="Pfam" id="PF00643">
    <property type="entry name" value="zf-B_box"/>
    <property type="match status" value="1"/>
</dbReference>
<dbReference type="InterPro" id="IPR001870">
    <property type="entry name" value="B30.2/SPRY"/>
</dbReference>
<dbReference type="PANTHER" id="PTHR24103">
    <property type="entry name" value="E3 UBIQUITIN-PROTEIN LIGASE TRIM"/>
    <property type="match status" value="1"/>
</dbReference>
<dbReference type="SUPFAM" id="SSF57850">
    <property type="entry name" value="RING/U-box"/>
    <property type="match status" value="1"/>
</dbReference>
<reference evidence="9" key="1">
    <citation type="submission" date="2025-08" db="UniProtKB">
        <authorList>
            <consortium name="Ensembl"/>
        </authorList>
    </citation>
    <scope>IDENTIFICATION</scope>
</reference>
<organism evidence="9 10">
    <name type="scientific">Kryptolebias marmoratus</name>
    <name type="common">Mangrove killifish</name>
    <name type="synonym">Rivulus marmoratus</name>
    <dbReference type="NCBI Taxonomy" id="37003"/>
    <lineage>
        <taxon>Eukaryota</taxon>
        <taxon>Metazoa</taxon>
        <taxon>Chordata</taxon>
        <taxon>Craniata</taxon>
        <taxon>Vertebrata</taxon>
        <taxon>Euteleostomi</taxon>
        <taxon>Actinopterygii</taxon>
        <taxon>Neopterygii</taxon>
        <taxon>Teleostei</taxon>
        <taxon>Neoteleostei</taxon>
        <taxon>Acanthomorphata</taxon>
        <taxon>Ovalentaria</taxon>
        <taxon>Atherinomorphae</taxon>
        <taxon>Cyprinodontiformes</taxon>
        <taxon>Rivulidae</taxon>
        <taxon>Kryptolebias</taxon>
    </lineage>
</organism>
<dbReference type="Gene3D" id="2.60.120.920">
    <property type="match status" value="1"/>
</dbReference>
<dbReference type="Ensembl" id="ENSKMAT00000022440.1">
    <property type="protein sequence ID" value="ENSKMAP00000022155.1"/>
    <property type="gene ID" value="ENSKMAG00000016351.1"/>
</dbReference>
<reference evidence="9" key="2">
    <citation type="submission" date="2025-09" db="UniProtKB">
        <authorList>
            <consortium name="Ensembl"/>
        </authorList>
    </citation>
    <scope>IDENTIFICATION</scope>
</reference>
<keyword evidence="3" id="KW-0862">Zinc</keyword>